<dbReference type="AlphaFoldDB" id="A0A934SZS3"/>
<evidence type="ECO:0000313" key="1">
    <source>
        <dbReference type="EMBL" id="MBK4738694.1"/>
    </source>
</evidence>
<name>A0A934SZS3_9BURK</name>
<accession>A0A934SZS3</accession>
<dbReference type="EMBL" id="JAEPBG010000025">
    <property type="protein sequence ID" value="MBK4738694.1"/>
    <property type="molecule type" value="Genomic_DNA"/>
</dbReference>
<keyword evidence="2" id="KW-1185">Reference proteome</keyword>
<proteinExistence type="predicted"/>
<gene>
    <name evidence="1" type="ORF">JJB74_29120</name>
</gene>
<sequence length="63" mass="7300">MDRTRYIFVLARNGLGKAKAVHGYTLPYYLTYQDEAWVFPRAASHYATGDGRVAHIRFNRHSL</sequence>
<dbReference type="Proteomes" id="UP000622890">
    <property type="component" value="Unassembled WGS sequence"/>
</dbReference>
<reference evidence="1" key="1">
    <citation type="submission" date="2021-01" db="EMBL/GenBank/DDBJ databases">
        <title>Genome sequence of strain Noviherbaspirillum sp. DKR-6.</title>
        <authorList>
            <person name="Chaudhary D.K."/>
        </authorList>
    </citation>
    <scope>NUCLEOTIDE SEQUENCE</scope>
    <source>
        <strain evidence="1">DKR-6</strain>
    </source>
</reference>
<protein>
    <submittedName>
        <fullName evidence="1">Uncharacterized protein</fullName>
    </submittedName>
</protein>
<comment type="caution">
    <text evidence="1">The sequence shown here is derived from an EMBL/GenBank/DDBJ whole genome shotgun (WGS) entry which is preliminary data.</text>
</comment>
<organism evidence="1 2">
    <name type="scientific">Noviherbaspirillum pedocola</name>
    <dbReference type="NCBI Taxonomy" id="2801341"/>
    <lineage>
        <taxon>Bacteria</taxon>
        <taxon>Pseudomonadati</taxon>
        <taxon>Pseudomonadota</taxon>
        <taxon>Betaproteobacteria</taxon>
        <taxon>Burkholderiales</taxon>
        <taxon>Oxalobacteraceae</taxon>
        <taxon>Noviherbaspirillum</taxon>
    </lineage>
</organism>
<dbReference type="RefSeq" id="WP_200598064.1">
    <property type="nucleotide sequence ID" value="NZ_JAEPBG010000025.1"/>
</dbReference>
<evidence type="ECO:0000313" key="2">
    <source>
        <dbReference type="Proteomes" id="UP000622890"/>
    </source>
</evidence>